<feature type="transmembrane region" description="Helical" evidence="3">
    <location>
        <begin position="56"/>
        <end position="74"/>
    </location>
</feature>
<dbReference type="EMBL" id="LSSK01000051">
    <property type="protein sequence ID" value="OMH85736.1"/>
    <property type="molecule type" value="Genomic_DNA"/>
</dbReference>
<keyword evidence="3" id="KW-0812">Transmembrane</keyword>
<feature type="transmembrane region" description="Helical" evidence="3">
    <location>
        <begin position="145"/>
        <end position="167"/>
    </location>
</feature>
<proteinExistence type="inferred from homology"/>
<keyword evidence="5" id="KW-1185">Reference proteome</keyword>
<dbReference type="InterPro" id="IPR050327">
    <property type="entry name" value="Proton-linked_MCT"/>
</dbReference>
<comment type="subcellular location">
    <subcellularLocation>
        <location evidence="1">Membrane</location>
        <topology evidence="1">Multi-pass membrane protein</topology>
    </subcellularLocation>
</comment>
<evidence type="ECO:0000256" key="2">
    <source>
        <dbReference type="ARBA" id="ARBA00006727"/>
    </source>
</evidence>
<dbReference type="GO" id="GO:0022857">
    <property type="term" value="F:transmembrane transporter activity"/>
    <property type="evidence" value="ECO:0007669"/>
    <property type="project" value="InterPro"/>
</dbReference>
<feature type="transmembrane region" description="Helical" evidence="3">
    <location>
        <begin position="179"/>
        <end position="198"/>
    </location>
</feature>
<accession>A0A1R1PXQ2</accession>
<dbReference type="Gene3D" id="1.20.1250.20">
    <property type="entry name" value="MFS general substrate transporter like domains"/>
    <property type="match status" value="2"/>
</dbReference>
<protein>
    <submittedName>
        <fullName evidence="4">Putative transporter MCH2</fullName>
    </submittedName>
</protein>
<dbReference type="GO" id="GO:0016020">
    <property type="term" value="C:membrane"/>
    <property type="evidence" value="ECO:0007669"/>
    <property type="project" value="UniProtKB-SubCell"/>
</dbReference>
<feature type="transmembrane region" description="Helical" evidence="3">
    <location>
        <begin position="219"/>
        <end position="238"/>
    </location>
</feature>
<dbReference type="InterPro" id="IPR036259">
    <property type="entry name" value="MFS_trans_sf"/>
</dbReference>
<dbReference type="SUPFAM" id="SSF103473">
    <property type="entry name" value="MFS general substrate transporter"/>
    <property type="match status" value="1"/>
</dbReference>
<feature type="transmembrane region" description="Helical" evidence="3">
    <location>
        <begin position="328"/>
        <end position="350"/>
    </location>
</feature>
<feature type="transmembrane region" description="Helical" evidence="3">
    <location>
        <begin position="399"/>
        <end position="421"/>
    </location>
</feature>
<feature type="transmembrane region" description="Helical" evidence="3">
    <location>
        <begin position="258"/>
        <end position="279"/>
    </location>
</feature>
<feature type="transmembrane region" description="Helical" evidence="3">
    <location>
        <begin position="81"/>
        <end position="101"/>
    </location>
</feature>
<dbReference type="Proteomes" id="UP000188320">
    <property type="component" value="Unassembled WGS sequence"/>
</dbReference>
<feature type="transmembrane region" description="Helical" evidence="3">
    <location>
        <begin position="362"/>
        <end position="379"/>
    </location>
</feature>
<dbReference type="PANTHER" id="PTHR11360:SF284">
    <property type="entry name" value="EG:103B4.3 PROTEIN-RELATED"/>
    <property type="match status" value="1"/>
</dbReference>
<dbReference type="OrthoDB" id="6499973at2759"/>
<evidence type="ECO:0000256" key="1">
    <source>
        <dbReference type="ARBA" id="ARBA00004141"/>
    </source>
</evidence>
<feature type="transmembrane region" description="Helical" evidence="3">
    <location>
        <begin position="113"/>
        <end position="133"/>
    </location>
</feature>
<name>A0A1R1PXQ2_ZANCU</name>
<dbReference type="AlphaFoldDB" id="A0A1R1PXQ2"/>
<gene>
    <name evidence="4" type="ORF">AX774_g717</name>
</gene>
<keyword evidence="3" id="KW-0472">Membrane</keyword>
<keyword evidence="3" id="KW-1133">Transmembrane helix</keyword>
<dbReference type="PANTHER" id="PTHR11360">
    <property type="entry name" value="MONOCARBOXYLATE TRANSPORTER"/>
    <property type="match status" value="1"/>
</dbReference>
<reference evidence="5" key="1">
    <citation type="submission" date="2017-01" db="EMBL/GenBank/DDBJ databases">
        <authorList>
            <person name="Wang Y."/>
            <person name="White M."/>
            <person name="Kvist S."/>
            <person name="Moncalvo J.-M."/>
        </authorList>
    </citation>
    <scope>NUCLEOTIDE SEQUENCE [LARGE SCALE GENOMIC DNA]</scope>
    <source>
        <strain evidence="5">COL-18-3</strain>
    </source>
</reference>
<dbReference type="InterPro" id="IPR011701">
    <property type="entry name" value="MFS"/>
</dbReference>
<dbReference type="Pfam" id="PF07690">
    <property type="entry name" value="MFS_1"/>
    <property type="match status" value="1"/>
</dbReference>
<sequence length="469" mass="50931">MDGKKGIKVALGSFLIHFFATSMLAAAAVSISITNVVEWEKDKNFGMNRSQLNQIILNYGIMMISCGVTGVLGIPGYLGHLTSYTITIMLGGLLMALTLFLPSMSSGMAESGVVMIIQAIVLGIGISLNYIPAYTILAQWYHKRLGLMTGISLSGCALGTLVFSIINNSVIRNYGHVKAMQIQGIIIIVGCLMSSLLIKMHILKSKKAGFFDWKIISDTRFLVLASATLISGLGRYMFSWLTSTLLFMINIQHGGGNGVATCIVLVVSQLLGFIGGGYLSDRTGYIGFIGVSMFVFAISVLLLLAIIIPSSSLTPGMPEVISPTTWPIYIVLVLAGISNGTLGSVIPASILQMFGPVRLPSVTGLLVLTINILVFIPTVNYTIFNDSEAGGYNYINKEGFVILTILAFLATVIGGVFALCLPKLNRRYKRKLLMRELEQQHHEIRRESVVILSSEKEVEEEKKIETIIR</sequence>
<evidence type="ECO:0000313" key="5">
    <source>
        <dbReference type="Proteomes" id="UP000188320"/>
    </source>
</evidence>
<evidence type="ECO:0000313" key="4">
    <source>
        <dbReference type="EMBL" id="OMH85736.1"/>
    </source>
</evidence>
<organism evidence="4 5">
    <name type="scientific">Zancudomyces culisetae</name>
    <name type="common">Gut fungus</name>
    <name type="synonym">Smittium culisetae</name>
    <dbReference type="NCBI Taxonomy" id="1213189"/>
    <lineage>
        <taxon>Eukaryota</taxon>
        <taxon>Fungi</taxon>
        <taxon>Fungi incertae sedis</taxon>
        <taxon>Zoopagomycota</taxon>
        <taxon>Kickxellomycotina</taxon>
        <taxon>Harpellomycetes</taxon>
        <taxon>Harpellales</taxon>
        <taxon>Legeriomycetaceae</taxon>
        <taxon>Zancudomyces</taxon>
    </lineage>
</organism>
<feature type="transmembrane region" description="Helical" evidence="3">
    <location>
        <begin position="286"/>
        <end position="308"/>
    </location>
</feature>
<comment type="caution">
    <text evidence="4">The sequence shown here is derived from an EMBL/GenBank/DDBJ whole genome shotgun (WGS) entry which is preliminary data.</text>
</comment>
<comment type="similarity">
    <text evidence="2">Belongs to the major facilitator superfamily. Monocarboxylate porter (TC 2.A.1.13) family.</text>
</comment>
<evidence type="ECO:0000256" key="3">
    <source>
        <dbReference type="SAM" id="Phobius"/>
    </source>
</evidence>